<evidence type="ECO:0000313" key="3">
    <source>
        <dbReference type="EMBL" id="PWN36680.1"/>
    </source>
</evidence>
<keyword evidence="2" id="KW-1133">Transmembrane helix</keyword>
<keyword evidence="2" id="KW-0812">Transmembrane</keyword>
<feature type="region of interest" description="Disordered" evidence="1">
    <location>
        <begin position="203"/>
        <end position="223"/>
    </location>
</feature>
<reference evidence="3 4" key="1">
    <citation type="journal article" date="2018" name="Mol. Biol. Evol.">
        <title>Broad Genomic Sampling Reveals a Smut Pathogenic Ancestry of the Fungal Clade Ustilaginomycotina.</title>
        <authorList>
            <person name="Kijpornyongpan T."/>
            <person name="Mondo S.J."/>
            <person name="Barry K."/>
            <person name="Sandor L."/>
            <person name="Lee J."/>
            <person name="Lipzen A."/>
            <person name="Pangilinan J."/>
            <person name="LaButti K."/>
            <person name="Hainaut M."/>
            <person name="Henrissat B."/>
            <person name="Grigoriev I.V."/>
            <person name="Spatafora J.W."/>
            <person name="Aime M.C."/>
        </authorList>
    </citation>
    <scope>NUCLEOTIDE SEQUENCE [LARGE SCALE GENOMIC DNA]</scope>
    <source>
        <strain evidence="3 4">MCA 3882</strain>
    </source>
</reference>
<dbReference type="RefSeq" id="XP_025356982.1">
    <property type="nucleotide sequence ID" value="XM_025501285.1"/>
</dbReference>
<protein>
    <submittedName>
        <fullName evidence="3">Uncharacterized protein</fullName>
    </submittedName>
</protein>
<feature type="region of interest" description="Disordered" evidence="1">
    <location>
        <begin position="141"/>
        <end position="168"/>
    </location>
</feature>
<feature type="compositionally biased region" description="Basic and acidic residues" evidence="1">
    <location>
        <begin position="111"/>
        <end position="121"/>
    </location>
</feature>
<organism evidence="3 4">
    <name type="scientific">Meira miltonrushii</name>
    <dbReference type="NCBI Taxonomy" id="1280837"/>
    <lineage>
        <taxon>Eukaryota</taxon>
        <taxon>Fungi</taxon>
        <taxon>Dikarya</taxon>
        <taxon>Basidiomycota</taxon>
        <taxon>Ustilaginomycotina</taxon>
        <taxon>Exobasidiomycetes</taxon>
        <taxon>Exobasidiales</taxon>
        <taxon>Brachybasidiaceae</taxon>
        <taxon>Meira</taxon>
    </lineage>
</organism>
<dbReference type="AlphaFoldDB" id="A0A316VGP4"/>
<keyword evidence="2" id="KW-0472">Membrane</keyword>
<gene>
    <name evidence="3" type="ORF">FA14DRAFT_183126</name>
</gene>
<evidence type="ECO:0000313" key="4">
    <source>
        <dbReference type="Proteomes" id="UP000245771"/>
    </source>
</evidence>
<name>A0A316VGP4_9BASI</name>
<evidence type="ECO:0000256" key="2">
    <source>
        <dbReference type="SAM" id="Phobius"/>
    </source>
</evidence>
<dbReference type="InParanoid" id="A0A316VGP4"/>
<feature type="compositionally biased region" description="Basic residues" evidence="1">
    <location>
        <begin position="207"/>
        <end position="217"/>
    </location>
</feature>
<sequence length="223" mass="25727">MRRVLSTYNPLFVLVIVIISLKFTIQSPMNRNLPGSPIVEDVNWSDLEDIIPLEDSIKDYPREHPQSSHSPPLTGILPGKKRKLFSPDEVLSPEEKAERRRKIKTARRKELRAEKKAKDAAGHAAMLKANNEIVKKRKLALTDEERRKSNERSRVRQQRYRQQSKEKTGFATNFYAQIRQIKQLAASGQANDEQLSRLARYTERQKKAQKARVKISKKSLANS</sequence>
<accession>A0A316VGP4</accession>
<evidence type="ECO:0000256" key="1">
    <source>
        <dbReference type="SAM" id="MobiDB-lite"/>
    </source>
</evidence>
<dbReference type="EMBL" id="KZ819602">
    <property type="protein sequence ID" value="PWN36680.1"/>
    <property type="molecule type" value="Genomic_DNA"/>
</dbReference>
<feature type="compositionally biased region" description="Basic residues" evidence="1">
    <location>
        <begin position="99"/>
        <end position="110"/>
    </location>
</feature>
<feature type="compositionally biased region" description="Basic and acidic residues" evidence="1">
    <location>
        <begin position="141"/>
        <end position="154"/>
    </location>
</feature>
<dbReference type="Proteomes" id="UP000245771">
    <property type="component" value="Unassembled WGS sequence"/>
</dbReference>
<keyword evidence="4" id="KW-1185">Reference proteome</keyword>
<proteinExistence type="predicted"/>
<feature type="transmembrane region" description="Helical" evidence="2">
    <location>
        <begin position="6"/>
        <end position="25"/>
    </location>
</feature>
<feature type="region of interest" description="Disordered" evidence="1">
    <location>
        <begin position="59"/>
        <end position="129"/>
    </location>
</feature>
<dbReference type="GeneID" id="37023066"/>